<dbReference type="AlphaFoldDB" id="A0A2S5T5R8"/>
<proteinExistence type="predicted"/>
<keyword evidence="2" id="KW-0812">Transmembrane</keyword>
<name>A0A2S5T5R8_9BURK</name>
<feature type="transmembrane region" description="Helical" evidence="2">
    <location>
        <begin position="23"/>
        <end position="47"/>
    </location>
</feature>
<reference evidence="4 6" key="2">
    <citation type="submission" date="2019-03" db="EMBL/GenBank/DDBJ databases">
        <title>Genomic Encyclopedia of Type Strains, Phase IV (KMG-IV): sequencing the most valuable type-strain genomes for metagenomic binning, comparative biology and taxonomic classification.</title>
        <authorList>
            <person name="Goeker M."/>
        </authorList>
    </citation>
    <scope>NUCLEOTIDE SEQUENCE [LARGE SCALE GENOMIC DNA]</scope>
    <source>
        <strain evidence="4 6">DSM 15264</strain>
    </source>
</reference>
<dbReference type="Proteomes" id="UP000294772">
    <property type="component" value="Unassembled WGS sequence"/>
</dbReference>
<comment type="caution">
    <text evidence="3">The sequence shown here is derived from an EMBL/GenBank/DDBJ whole genome shotgun (WGS) entry which is preliminary data.</text>
</comment>
<evidence type="ECO:0000313" key="4">
    <source>
        <dbReference type="EMBL" id="TCP07083.1"/>
    </source>
</evidence>
<dbReference type="EMBL" id="PSNY01000006">
    <property type="protein sequence ID" value="PPE70340.1"/>
    <property type="molecule type" value="Genomic_DNA"/>
</dbReference>
<organism evidence="3 5">
    <name type="scientific">Caldimonas thermodepolymerans</name>
    <dbReference type="NCBI Taxonomy" id="215580"/>
    <lineage>
        <taxon>Bacteria</taxon>
        <taxon>Pseudomonadati</taxon>
        <taxon>Pseudomonadota</taxon>
        <taxon>Betaproteobacteria</taxon>
        <taxon>Burkholderiales</taxon>
        <taxon>Sphaerotilaceae</taxon>
        <taxon>Caldimonas</taxon>
    </lineage>
</organism>
<feature type="compositionally biased region" description="Low complexity" evidence="1">
    <location>
        <begin position="76"/>
        <end position="98"/>
    </location>
</feature>
<dbReference type="RefSeq" id="WP_104356891.1">
    <property type="nucleotide sequence ID" value="NZ_CALFFA010000021.1"/>
</dbReference>
<sequence length="104" mass="10927">MNTTIASAPAVEPRSRAWWREPMMWLVVGGPAAVVVAGVATVMIAVARPDPVVADDYYRRGIEINKTLAQQREAAEAAALRPALQARNHAATPAPDDGAAGGKP</sequence>
<evidence type="ECO:0000313" key="6">
    <source>
        <dbReference type="Proteomes" id="UP000294772"/>
    </source>
</evidence>
<protein>
    <submittedName>
        <fullName evidence="3">Nitrogen fixation protein FixH</fullName>
    </submittedName>
</protein>
<keyword evidence="2" id="KW-1133">Transmembrane helix</keyword>
<dbReference type="Pfam" id="PF05751">
    <property type="entry name" value="FixH"/>
    <property type="match status" value="1"/>
</dbReference>
<evidence type="ECO:0000313" key="3">
    <source>
        <dbReference type="EMBL" id="PPE70340.1"/>
    </source>
</evidence>
<accession>A0A2S5T5R8</accession>
<evidence type="ECO:0000256" key="1">
    <source>
        <dbReference type="SAM" id="MobiDB-lite"/>
    </source>
</evidence>
<dbReference type="Proteomes" id="UP000239406">
    <property type="component" value="Unassembled WGS sequence"/>
</dbReference>
<keyword evidence="5" id="KW-1185">Reference proteome</keyword>
<reference evidence="3 5" key="1">
    <citation type="submission" date="2018-02" db="EMBL/GenBank/DDBJ databases">
        <title>Reclassifiation of [Polyangium] brachysporum DSM 7029 as Guopingzhaonella breviflexa gen. nov., sp. nov., a member of the family Comamonadaceae.</title>
        <authorList>
            <person name="Tang B."/>
        </authorList>
    </citation>
    <scope>NUCLEOTIDE SEQUENCE [LARGE SCALE GENOMIC DNA]</scope>
    <source>
        <strain evidence="3 5">DSM 15344</strain>
    </source>
</reference>
<dbReference type="EMBL" id="SLXF01000005">
    <property type="protein sequence ID" value="TCP07083.1"/>
    <property type="molecule type" value="Genomic_DNA"/>
</dbReference>
<keyword evidence="2" id="KW-0472">Membrane</keyword>
<evidence type="ECO:0000256" key="2">
    <source>
        <dbReference type="SAM" id="Phobius"/>
    </source>
</evidence>
<gene>
    <name evidence="3" type="ORF">C1702_06555</name>
    <name evidence="4" type="ORF">EV676_105103</name>
</gene>
<feature type="region of interest" description="Disordered" evidence="1">
    <location>
        <begin position="76"/>
        <end position="104"/>
    </location>
</feature>
<dbReference type="InterPro" id="IPR008620">
    <property type="entry name" value="FixH"/>
</dbReference>
<evidence type="ECO:0000313" key="5">
    <source>
        <dbReference type="Proteomes" id="UP000239406"/>
    </source>
</evidence>